<accession>A0ABX7JKB7</accession>
<keyword evidence="1" id="KW-0732">Signal</keyword>
<dbReference type="EMBL" id="CP070368">
    <property type="protein sequence ID" value="QRZ13743.1"/>
    <property type="molecule type" value="Genomic_DNA"/>
</dbReference>
<gene>
    <name evidence="2" type="ORF">JWJ88_03505</name>
</gene>
<sequence length="116" mass="12275">MNRRALLKAMPAALVAGAAPAVAVADEETPIAAMYREIIRLREVACDRSLPEAEGDAACDQMMDLANDIVDLPARDADDFLRKVLGYTVNGDHEIGDGPKAAEIWAEARALIGGAA</sequence>
<evidence type="ECO:0008006" key="4">
    <source>
        <dbReference type="Google" id="ProtNLM"/>
    </source>
</evidence>
<proteinExistence type="predicted"/>
<name>A0ABX7JKB7_9RHOB</name>
<dbReference type="Proteomes" id="UP000663629">
    <property type="component" value="Chromosome 1"/>
</dbReference>
<dbReference type="RefSeq" id="WP_205294727.1">
    <property type="nucleotide sequence ID" value="NZ_CP070368.1"/>
</dbReference>
<keyword evidence="3" id="KW-1185">Reference proteome</keyword>
<reference evidence="2 3" key="1">
    <citation type="submission" date="2021-02" db="EMBL/GenBank/DDBJ databases">
        <title>Paracoccus methylovroum sp.nov., a new methanol and methylamine utilizing methylotrophic denitrifer.</title>
        <authorList>
            <person name="Timsy T."/>
            <person name="Behrendt U."/>
            <person name="Ulrich A."/>
            <person name="Spanner T."/>
            <person name="Foesel B.U."/>
            <person name="Horn M.A."/>
            <person name="Kolb S."/>
        </authorList>
    </citation>
    <scope>NUCLEOTIDE SEQUENCE [LARGE SCALE GENOMIC DNA]</scope>
    <source>
        <strain evidence="2 3">H4-D09</strain>
    </source>
</reference>
<evidence type="ECO:0000313" key="3">
    <source>
        <dbReference type="Proteomes" id="UP000663629"/>
    </source>
</evidence>
<evidence type="ECO:0000256" key="1">
    <source>
        <dbReference type="SAM" id="SignalP"/>
    </source>
</evidence>
<organism evidence="2 3">
    <name type="scientific">Paracoccus methylovorus</name>
    <dbReference type="NCBI Taxonomy" id="2812658"/>
    <lineage>
        <taxon>Bacteria</taxon>
        <taxon>Pseudomonadati</taxon>
        <taxon>Pseudomonadota</taxon>
        <taxon>Alphaproteobacteria</taxon>
        <taxon>Rhodobacterales</taxon>
        <taxon>Paracoccaceae</taxon>
        <taxon>Paracoccus</taxon>
    </lineage>
</organism>
<feature type="signal peptide" evidence="1">
    <location>
        <begin position="1"/>
        <end position="23"/>
    </location>
</feature>
<feature type="chain" id="PRO_5046759030" description="Twin-arginine translocation signal domain-containing protein" evidence="1">
    <location>
        <begin position="24"/>
        <end position="116"/>
    </location>
</feature>
<evidence type="ECO:0000313" key="2">
    <source>
        <dbReference type="EMBL" id="QRZ13743.1"/>
    </source>
</evidence>
<protein>
    <recommendedName>
        <fullName evidence="4">Twin-arginine translocation signal domain-containing protein</fullName>
    </recommendedName>
</protein>